<gene>
    <name evidence="1" type="ORF">SAMN05421827_105142</name>
</gene>
<sequence>MNDVAIELEAADTLLDSGVPFPIRAPLFLRIFGKKTVILMLHNPFLDTAVRAGRIYLQVQQMGIEVDTVTEAIKLREKSAVLVSRIVALIVLRSPLMGWLFGRLLARYLRRNAKEKTLYNISRVIVSSGISDFLNTIRLTSHLRMTKPNLSPMEKRS</sequence>
<evidence type="ECO:0000313" key="2">
    <source>
        <dbReference type="Proteomes" id="UP000199643"/>
    </source>
</evidence>
<reference evidence="2" key="1">
    <citation type="submission" date="2016-10" db="EMBL/GenBank/DDBJ databases">
        <authorList>
            <person name="Varghese N."/>
            <person name="Submissions S."/>
        </authorList>
    </citation>
    <scope>NUCLEOTIDE SEQUENCE [LARGE SCALE GENOMIC DNA]</scope>
    <source>
        <strain evidence="2">DSM 17933</strain>
    </source>
</reference>
<evidence type="ECO:0000313" key="1">
    <source>
        <dbReference type="EMBL" id="SDG32486.1"/>
    </source>
</evidence>
<name>A0A1G7TB02_9SPHI</name>
<dbReference type="RefSeq" id="WP_090498817.1">
    <property type="nucleotide sequence ID" value="NZ_FNCH01000005.1"/>
</dbReference>
<proteinExistence type="predicted"/>
<dbReference type="Proteomes" id="UP000199643">
    <property type="component" value="Unassembled WGS sequence"/>
</dbReference>
<dbReference type="OrthoDB" id="1451916at2"/>
<dbReference type="STRING" id="405671.SAMN05421827_105142"/>
<protein>
    <submittedName>
        <fullName evidence="1">Uncharacterized protein</fullName>
    </submittedName>
</protein>
<dbReference type="EMBL" id="FNCH01000005">
    <property type="protein sequence ID" value="SDG32486.1"/>
    <property type="molecule type" value="Genomic_DNA"/>
</dbReference>
<accession>A0A1G7TB02</accession>
<dbReference type="AlphaFoldDB" id="A0A1G7TB02"/>
<keyword evidence="2" id="KW-1185">Reference proteome</keyword>
<organism evidence="1 2">
    <name type="scientific">Pedobacter terrae</name>
    <dbReference type="NCBI Taxonomy" id="405671"/>
    <lineage>
        <taxon>Bacteria</taxon>
        <taxon>Pseudomonadati</taxon>
        <taxon>Bacteroidota</taxon>
        <taxon>Sphingobacteriia</taxon>
        <taxon>Sphingobacteriales</taxon>
        <taxon>Sphingobacteriaceae</taxon>
        <taxon>Pedobacter</taxon>
    </lineage>
</organism>